<organism evidence="5 6">
    <name type="scientific">Immersiella caudata</name>
    <dbReference type="NCBI Taxonomy" id="314043"/>
    <lineage>
        <taxon>Eukaryota</taxon>
        <taxon>Fungi</taxon>
        <taxon>Dikarya</taxon>
        <taxon>Ascomycota</taxon>
        <taxon>Pezizomycotina</taxon>
        <taxon>Sordariomycetes</taxon>
        <taxon>Sordariomycetidae</taxon>
        <taxon>Sordariales</taxon>
        <taxon>Lasiosphaeriaceae</taxon>
        <taxon>Immersiella</taxon>
    </lineage>
</organism>
<evidence type="ECO:0000256" key="4">
    <source>
        <dbReference type="ARBA" id="ARBA00049426"/>
    </source>
</evidence>
<dbReference type="EMBL" id="JAULSU010000001">
    <property type="protein sequence ID" value="KAK0632444.1"/>
    <property type="molecule type" value="Genomic_DNA"/>
</dbReference>
<reference evidence="5" key="1">
    <citation type="submission" date="2023-06" db="EMBL/GenBank/DDBJ databases">
        <title>Genome-scale phylogeny and comparative genomics of the fungal order Sordariales.</title>
        <authorList>
            <consortium name="Lawrence Berkeley National Laboratory"/>
            <person name="Hensen N."/>
            <person name="Bonometti L."/>
            <person name="Westerberg I."/>
            <person name="Brannstrom I.O."/>
            <person name="Guillou S."/>
            <person name="Cros-Aarteil S."/>
            <person name="Calhoun S."/>
            <person name="Haridas S."/>
            <person name="Kuo A."/>
            <person name="Mondo S."/>
            <person name="Pangilinan J."/>
            <person name="Riley R."/>
            <person name="Labutti K."/>
            <person name="Andreopoulos B."/>
            <person name="Lipzen A."/>
            <person name="Chen C."/>
            <person name="Yanf M."/>
            <person name="Daum C."/>
            <person name="Ng V."/>
            <person name="Clum A."/>
            <person name="Steindorff A."/>
            <person name="Ohm R."/>
            <person name="Martin F."/>
            <person name="Silar P."/>
            <person name="Natvig D."/>
            <person name="Lalanne C."/>
            <person name="Gautier V."/>
            <person name="Ament-Velasquez S.L."/>
            <person name="Kruys A."/>
            <person name="Hutchinson M.I."/>
            <person name="Powell A.J."/>
            <person name="Barry K."/>
            <person name="Miller A.N."/>
            <person name="Grigoriev I.V."/>
            <person name="Debuchy R."/>
            <person name="Gladieux P."/>
            <person name="Thoren M.H."/>
            <person name="Johannesson H."/>
        </authorList>
    </citation>
    <scope>NUCLEOTIDE SEQUENCE</scope>
    <source>
        <strain evidence="5">CBS 606.72</strain>
    </source>
</reference>
<keyword evidence="6" id="KW-1185">Reference proteome</keyword>
<dbReference type="Pfam" id="PF05691">
    <property type="entry name" value="Raffinose_syn"/>
    <property type="match status" value="2"/>
</dbReference>
<dbReference type="SUPFAM" id="SSF51445">
    <property type="entry name" value="(Trans)glycosidases"/>
    <property type="match status" value="1"/>
</dbReference>
<keyword evidence="3" id="KW-0119">Carbohydrate metabolism</keyword>
<dbReference type="Gene3D" id="3.20.20.70">
    <property type="entry name" value="Aldolase class I"/>
    <property type="match status" value="1"/>
</dbReference>
<name>A0AA39XEF8_9PEZI</name>
<dbReference type="Proteomes" id="UP001175000">
    <property type="component" value="Unassembled WGS sequence"/>
</dbReference>
<dbReference type="PANTHER" id="PTHR31268:SF32">
    <property type="entry name" value="GALACTINOL--SUCROSE GALACTOSYLTRANSFERASE 2-RELATED"/>
    <property type="match status" value="1"/>
</dbReference>
<dbReference type="AlphaFoldDB" id="A0AA39XEF8"/>
<protein>
    <submittedName>
        <fullName evidence="5">Raffinose synthase Sip1</fullName>
    </submittedName>
</protein>
<dbReference type="InterPro" id="IPR017853">
    <property type="entry name" value="GH"/>
</dbReference>
<dbReference type="InterPro" id="IPR013785">
    <property type="entry name" value="Aldolase_TIM"/>
</dbReference>
<evidence type="ECO:0000256" key="1">
    <source>
        <dbReference type="ARBA" id="ARBA00001255"/>
    </source>
</evidence>
<comment type="catalytic activity">
    <reaction evidence="4">
        <text>alpha-D-galactosyl-(1-&gt;3)-1D-myo-inositol + sucrose = raffinose + myo-inositol</text>
        <dbReference type="Rhea" id="RHEA:20161"/>
        <dbReference type="ChEBI" id="CHEBI:16634"/>
        <dbReference type="ChEBI" id="CHEBI:17268"/>
        <dbReference type="ChEBI" id="CHEBI:17505"/>
        <dbReference type="ChEBI" id="CHEBI:17992"/>
        <dbReference type="EC" id="2.4.1.82"/>
    </reaction>
</comment>
<evidence type="ECO:0000256" key="2">
    <source>
        <dbReference type="ARBA" id="ARBA00007240"/>
    </source>
</evidence>
<comment type="caution">
    <text evidence="5">The sequence shown here is derived from an EMBL/GenBank/DDBJ whole genome shotgun (WGS) entry which is preliminary data.</text>
</comment>
<dbReference type="PANTHER" id="PTHR31268">
    <property type="match status" value="1"/>
</dbReference>
<sequence length="892" mass="98372">MSADTPAGEEAVFQALFIPKQRSIPEAIPDNMTASVATYPPLGQVSQLKGPDVAFTALLEVPQQLGPEPWELALWHSSADGEGGEWIETRFSHIEKERNERELHGSSDGLKRLYFTTGPVPVRSSTSFTVKFRQRSDSEWRWIRNEKGMGDGLVIIEGSTEETDGDLPDLIRQLNPELSWKSHMSQCPNTQLWSIQASVPGTKGETSALADVPLGIPWGEFVRWFALVRLWTPWLAPTHGKSTFGLDKDAVLCSFLSPEGKHLALLGLALDDVVTLLRSDESGKVSLHIRNDSLEAKTGTVLVAVGNSFESSNAAVMYHARSLVRPSTVPLSTDETPENSLKPNWYEDWYEGLGYCTWNALGQRLTHEKVLNALDTLGGNGIKIATLIIDDNWQDVDYRGDGQWQHGWNDFEAEPKTFAKGLKGLVSEIRQKHRNIQHIAVWHALLGYWAGIAPGGQLAKKYKTIEVVREDVDPRNLPIDSTMTVVAQEDVGRFYRDFYQFLSSCGVDGVKTDGQYMVDLLVLAKARRELIHTYLREWGNASLRFFSNKVISCMSLSPQMLFSLHLPSNTPARVVRNSDDFFPEVPSSHPWHVWSNAYNSLLTMHLNIVPDWDMFQTVHAYSGFHAAARCVSGGPVYITDVPGEHNINLIKQMTGTTTRGKTVVFRPSVVGRAADPYASYEDRSLLKIGAYHGRAATGTPIMGVFNVTLQPITELIHLSRFSGAVSGTEYIVRSHKTGKVSPALKPESSASVVAVSLGLEGYDVLSAFPLTTLEGKTRSQVSVTNLGLVGKMTGCAAILNSKYSPQENGRLLVAANVKALGVVGLYISTLPNLSIQEDLMATIQGQVIPPRTVSVDEADGRILKVDIESAWNEMGLESGWSNEVEVKVYFPL</sequence>
<evidence type="ECO:0000313" key="5">
    <source>
        <dbReference type="EMBL" id="KAK0632444.1"/>
    </source>
</evidence>
<dbReference type="InterPro" id="IPR008811">
    <property type="entry name" value="Glycosyl_hydrolases_36"/>
</dbReference>
<comment type="similarity">
    <text evidence="2">Belongs to the glycosyl hydrolases 36 family.</text>
</comment>
<dbReference type="GO" id="GO:0004557">
    <property type="term" value="F:alpha-galactosidase activity"/>
    <property type="evidence" value="ECO:0007669"/>
    <property type="project" value="UniProtKB-EC"/>
</dbReference>
<accession>A0AA39XEF8</accession>
<proteinExistence type="inferred from homology"/>
<gene>
    <name evidence="5" type="ORF">B0T14DRAFT_33378</name>
</gene>
<evidence type="ECO:0000313" key="6">
    <source>
        <dbReference type="Proteomes" id="UP001175000"/>
    </source>
</evidence>
<evidence type="ECO:0000256" key="3">
    <source>
        <dbReference type="ARBA" id="ARBA00023277"/>
    </source>
</evidence>
<dbReference type="GO" id="GO:0047274">
    <property type="term" value="F:galactinol-sucrose galactosyltransferase activity"/>
    <property type="evidence" value="ECO:0007669"/>
    <property type="project" value="UniProtKB-EC"/>
</dbReference>
<comment type="catalytic activity">
    <reaction evidence="1">
        <text>Hydrolysis of terminal, non-reducing alpha-D-galactose residues in alpha-D-galactosides, including galactose oligosaccharides, galactomannans and galactolipids.</text>
        <dbReference type="EC" id="3.2.1.22"/>
    </reaction>
</comment>